<evidence type="ECO:0000256" key="7">
    <source>
        <dbReference type="ARBA" id="ARBA00023135"/>
    </source>
</evidence>
<comment type="subcellular location">
    <subcellularLocation>
        <location evidence="1">Cytoplasm</location>
    </subcellularLocation>
</comment>
<keyword evidence="5" id="KW-0694">RNA-binding</keyword>
<dbReference type="EMBL" id="KB932202">
    <property type="protein sequence ID" value="KCV71997.1"/>
    <property type="molecule type" value="Genomic_DNA"/>
</dbReference>
<keyword evidence="6" id="KW-0342">GTP-binding</keyword>
<dbReference type="PANTHER" id="PTHR11564:SF5">
    <property type="entry name" value="SIGNAL RECOGNITION PARTICLE SUBUNIT SRP54"/>
    <property type="match status" value="1"/>
</dbReference>
<keyword evidence="8" id="KW-0687">Ribonucleoprotein</keyword>
<feature type="domain" description="SRP54-type proteins GTP-binding" evidence="12">
    <location>
        <begin position="101"/>
        <end position="278"/>
    </location>
</feature>
<dbReference type="InterPro" id="IPR000897">
    <property type="entry name" value="SRP54_GTPase_dom"/>
</dbReference>
<keyword evidence="4" id="KW-0378">Hydrolase</keyword>
<evidence type="ECO:0000256" key="9">
    <source>
        <dbReference type="ARBA" id="ARBA00035672"/>
    </source>
</evidence>
<dbReference type="PANTHER" id="PTHR11564">
    <property type="entry name" value="SIGNAL RECOGNITION PARTICLE 54K PROTEIN SRP54"/>
    <property type="match status" value="1"/>
</dbReference>
<dbReference type="InterPro" id="IPR022941">
    <property type="entry name" value="SRP54"/>
</dbReference>
<dbReference type="GO" id="GO:0005525">
    <property type="term" value="F:GTP binding"/>
    <property type="evidence" value="ECO:0007669"/>
    <property type="project" value="UniProtKB-KW"/>
</dbReference>
<dbReference type="GeneID" id="20526129"/>
<dbReference type="GO" id="GO:0008312">
    <property type="term" value="F:7S RNA binding"/>
    <property type="evidence" value="ECO:0007669"/>
    <property type="project" value="InterPro"/>
</dbReference>
<dbReference type="SMART" id="SM00382">
    <property type="entry name" value="AAA"/>
    <property type="match status" value="1"/>
</dbReference>
<dbReference type="STRING" id="691883.A0A058ZEV7"/>
<name>A0A058ZEV7_FONAL</name>
<dbReference type="AlphaFoldDB" id="A0A058ZEV7"/>
<evidence type="ECO:0000313" key="15">
    <source>
        <dbReference type="Proteomes" id="UP000030693"/>
    </source>
</evidence>
<dbReference type="Gene3D" id="3.40.50.300">
    <property type="entry name" value="P-loop containing nucleotide triphosphate hydrolases"/>
    <property type="match status" value="1"/>
</dbReference>
<dbReference type="GO" id="GO:0006616">
    <property type="term" value="P:SRP-dependent cotranslational protein targeting to membrane, translocation"/>
    <property type="evidence" value="ECO:0007669"/>
    <property type="project" value="TreeGrafter"/>
</dbReference>
<keyword evidence="3" id="KW-0547">Nucleotide-binding</keyword>
<dbReference type="OrthoDB" id="10250817at2759"/>
<dbReference type="SUPFAM" id="SSF47364">
    <property type="entry name" value="Domain of the SRP/SRP receptor G-proteins"/>
    <property type="match status" value="1"/>
</dbReference>
<dbReference type="GO" id="GO:0005786">
    <property type="term" value="C:signal recognition particle, endoplasmic reticulum targeting"/>
    <property type="evidence" value="ECO:0007669"/>
    <property type="project" value="UniProtKB-KW"/>
</dbReference>
<dbReference type="InterPro" id="IPR036891">
    <property type="entry name" value="Signal_recog_part_SRP54_M_sf"/>
</dbReference>
<evidence type="ECO:0000259" key="13">
    <source>
        <dbReference type="SMART" id="SM00963"/>
    </source>
</evidence>
<feature type="domain" description="Signal recognition particle SRP54 helical bundle" evidence="13">
    <location>
        <begin position="2"/>
        <end position="87"/>
    </location>
</feature>
<evidence type="ECO:0000256" key="2">
    <source>
        <dbReference type="ARBA" id="ARBA00005450"/>
    </source>
</evidence>
<evidence type="ECO:0000256" key="1">
    <source>
        <dbReference type="ARBA" id="ARBA00004496"/>
    </source>
</evidence>
<comment type="similarity">
    <text evidence="2">Belongs to the GTP-binding SRP family. SRP54 subfamily.</text>
</comment>
<dbReference type="SUPFAM" id="SSF47446">
    <property type="entry name" value="Signal peptide-binding domain"/>
    <property type="match status" value="1"/>
</dbReference>
<dbReference type="SMART" id="SM00962">
    <property type="entry name" value="SRP54"/>
    <property type="match status" value="1"/>
</dbReference>
<dbReference type="RefSeq" id="XP_009493575.1">
    <property type="nucleotide sequence ID" value="XM_009495300.1"/>
</dbReference>
<proteinExistence type="inferred from homology"/>
<keyword evidence="7" id="KW-0733">Signal recognition particle</keyword>
<dbReference type="Pfam" id="PF02881">
    <property type="entry name" value="SRP54_N"/>
    <property type="match status" value="1"/>
</dbReference>
<reference evidence="14" key="1">
    <citation type="submission" date="2013-04" db="EMBL/GenBank/DDBJ databases">
        <title>The Genome Sequence of Fonticula alba ATCC 38817.</title>
        <authorList>
            <consortium name="The Broad Institute Genomics Platform"/>
            <person name="Russ C."/>
            <person name="Cuomo C."/>
            <person name="Burger G."/>
            <person name="Gray M.W."/>
            <person name="Holland P.W.H."/>
            <person name="King N."/>
            <person name="Lang F.B.F."/>
            <person name="Roger A.J."/>
            <person name="Ruiz-Trillo I."/>
            <person name="Brown M."/>
            <person name="Walker B."/>
            <person name="Young S."/>
            <person name="Zeng Q."/>
            <person name="Gargeya S."/>
            <person name="Fitzgerald M."/>
            <person name="Haas B."/>
            <person name="Abouelleil A."/>
            <person name="Allen A.W."/>
            <person name="Alvarado L."/>
            <person name="Arachchi H.M."/>
            <person name="Berlin A.M."/>
            <person name="Chapman S.B."/>
            <person name="Gainer-Dewar J."/>
            <person name="Goldberg J."/>
            <person name="Griggs A."/>
            <person name="Gujja S."/>
            <person name="Hansen M."/>
            <person name="Howarth C."/>
            <person name="Imamovic A."/>
            <person name="Ireland A."/>
            <person name="Larimer J."/>
            <person name="McCowan C."/>
            <person name="Murphy C."/>
            <person name="Pearson M."/>
            <person name="Poon T.W."/>
            <person name="Priest M."/>
            <person name="Roberts A."/>
            <person name="Saif S."/>
            <person name="Shea T."/>
            <person name="Sisk P."/>
            <person name="Sykes S."/>
            <person name="Wortman J."/>
            <person name="Nusbaum C."/>
            <person name="Birren B."/>
        </authorList>
    </citation>
    <scope>NUCLEOTIDE SEQUENCE [LARGE SCALE GENOMIC DNA]</scope>
    <source>
        <strain evidence="14">ATCC 38817</strain>
    </source>
</reference>
<dbReference type="InterPro" id="IPR003593">
    <property type="entry name" value="AAA+_ATPase"/>
</dbReference>
<dbReference type="EC" id="3.6.5.4" evidence="9"/>
<protein>
    <recommendedName>
        <fullName evidence="9">signal-recognition-particle GTPase</fullName>
        <ecNumber evidence="9">3.6.5.4</ecNumber>
    </recommendedName>
</protein>
<sequence length="540" mass="56698">MSLSDLGRSITGALRNITSSDDIDQPMINTMLNNIAKALMASDVNIGLITSLNNNIKKNLQFEAGASAASKKRQIQKVVYNELVNLVDPGVEPFKPKKGQANVIMFVGLQGSGKTTTCTKLAYNFRRKGWRTGLVCADTFRAGAFDQLTQNATKAQIPYYGSHTETDPVVIAQEGVKKFKSQNFEIIIVDTSGRHKQEADLFEEMVQIERAISPDEVIFVMDASIGQAAKMQATAFKKAVDVGSVIITKLDGHAKGGGALSAYFQAVQSMGPISQVMGMIPGFSQSSEFLKGSEPEIAARFSRLLCVLESMTETELDDPEARHFFDESLGSLGRRRRVARGSGVPMFEVELILSQYKQMGGLMKTMGTMQGLKQGLMPGMGGPGGGQAGVKGAPSRQQLMKMQKEMMKQMGGPEAMKAAMRQAQQGGGIGGMLNSLMGGGAGGAGGMPDMGAMMQRMMGGAGGAAGMPNMNAMMQQMMGAGAGGPGAAPGMPDMNAMMQMMGGAGGAGGMPDMSAMMQQMMGGGAGAGPGAARPGAARKR</sequence>
<evidence type="ECO:0000256" key="4">
    <source>
        <dbReference type="ARBA" id="ARBA00022801"/>
    </source>
</evidence>
<evidence type="ECO:0000256" key="10">
    <source>
        <dbReference type="ARBA" id="ARBA00048157"/>
    </source>
</evidence>
<dbReference type="eggNOG" id="KOG0780">
    <property type="taxonomic scope" value="Eukaryota"/>
</dbReference>
<dbReference type="SMART" id="SM00963">
    <property type="entry name" value="SRP54_N"/>
    <property type="match status" value="1"/>
</dbReference>
<evidence type="ECO:0000259" key="11">
    <source>
        <dbReference type="SMART" id="SM00382"/>
    </source>
</evidence>
<dbReference type="Gene3D" id="1.10.260.30">
    <property type="entry name" value="Signal recognition particle, SRP54 subunit, M-domain"/>
    <property type="match status" value="1"/>
</dbReference>
<dbReference type="FunFam" id="3.40.50.300:FF:000022">
    <property type="entry name" value="Signal recognition particle 54 kDa subunit"/>
    <property type="match status" value="1"/>
</dbReference>
<feature type="domain" description="AAA+ ATPase" evidence="11">
    <location>
        <begin position="100"/>
        <end position="274"/>
    </location>
</feature>
<dbReference type="GO" id="GO:0003924">
    <property type="term" value="F:GTPase activity"/>
    <property type="evidence" value="ECO:0007669"/>
    <property type="project" value="InterPro"/>
</dbReference>
<dbReference type="Pfam" id="PF00448">
    <property type="entry name" value="SRP54"/>
    <property type="match status" value="1"/>
</dbReference>
<evidence type="ECO:0000256" key="5">
    <source>
        <dbReference type="ARBA" id="ARBA00022884"/>
    </source>
</evidence>
<evidence type="ECO:0000256" key="6">
    <source>
        <dbReference type="ARBA" id="ARBA00023134"/>
    </source>
</evidence>
<dbReference type="InterPro" id="IPR042101">
    <property type="entry name" value="SRP54_N_sf"/>
</dbReference>
<dbReference type="GO" id="GO:0005829">
    <property type="term" value="C:cytosol"/>
    <property type="evidence" value="ECO:0007669"/>
    <property type="project" value="TreeGrafter"/>
</dbReference>
<accession>A0A058ZEV7</accession>
<organism evidence="14">
    <name type="scientific">Fonticula alba</name>
    <name type="common">Slime mold</name>
    <dbReference type="NCBI Taxonomy" id="691883"/>
    <lineage>
        <taxon>Eukaryota</taxon>
        <taxon>Rotosphaerida</taxon>
        <taxon>Fonticulaceae</taxon>
        <taxon>Fonticula</taxon>
    </lineage>
</organism>
<evidence type="ECO:0000256" key="8">
    <source>
        <dbReference type="ARBA" id="ARBA00023274"/>
    </source>
</evidence>
<dbReference type="GO" id="GO:0030942">
    <property type="term" value="F:endoplasmic reticulum signal peptide binding"/>
    <property type="evidence" value="ECO:0007669"/>
    <property type="project" value="TreeGrafter"/>
</dbReference>
<dbReference type="InterPro" id="IPR036225">
    <property type="entry name" value="SRP/SRP_N"/>
</dbReference>
<dbReference type="InterPro" id="IPR013822">
    <property type="entry name" value="Signal_recog_particl_SRP54_hlx"/>
</dbReference>
<gene>
    <name evidence="14" type="ORF">H696_01404</name>
</gene>
<dbReference type="Proteomes" id="UP000030693">
    <property type="component" value="Unassembled WGS sequence"/>
</dbReference>
<evidence type="ECO:0000259" key="12">
    <source>
        <dbReference type="SMART" id="SM00962"/>
    </source>
</evidence>
<dbReference type="SUPFAM" id="SSF52540">
    <property type="entry name" value="P-loop containing nucleoside triphosphate hydrolases"/>
    <property type="match status" value="1"/>
</dbReference>
<keyword evidence="15" id="KW-1185">Reference proteome</keyword>
<dbReference type="CDD" id="cd17875">
    <property type="entry name" value="SRP54_G"/>
    <property type="match status" value="1"/>
</dbReference>
<comment type="catalytic activity">
    <reaction evidence="10">
        <text>GTP + H2O = GDP + phosphate + H(+)</text>
        <dbReference type="Rhea" id="RHEA:19669"/>
        <dbReference type="ChEBI" id="CHEBI:15377"/>
        <dbReference type="ChEBI" id="CHEBI:15378"/>
        <dbReference type="ChEBI" id="CHEBI:37565"/>
        <dbReference type="ChEBI" id="CHEBI:43474"/>
        <dbReference type="ChEBI" id="CHEBI:58189"/>
        <dbReference type="EC" id="3.6.5.4"/>
    </reaction>
    <physiologicalReaction direction="left-to-right" evidence="10">
        <dbReference type="Rhea" id="RHEA:19670"/>
    </physiologicalReaction>
</comment>
<evidence type="ECO:0000256" key="3">
    <source>
        <dbReference type="ARBA" id="ARBA00022741"/>
    </source>
</evidence>
<dbReference type="InterPro" id="IPR027417">
    <property type="entry name" value="P-loop_NTPase"/>
</dbReference>
<dbReference type="Gene3D" id="1.20.120.140">
    <property type="entry name" value="Signal recognition particle SRP54, nucleotide-binding domain"/>
    <property type="match status" value="1"/>
</dbReference>
<evidence type="ECO:0000313" key="14">
    <source>
        <dbReference type="EMBL" id="KCV71997.1"/>
    </source>
</evidence>